<comment type="caution">
    <text evidence="2">The sequence shown here is derived from an EMBL/GenBank/DDBJ whole genome shotgun (WGS) entry which is preliminary data.</text>
</comment>
<proteinExistence type="predicted"/>
<organism evidence="2 3">
    <name type="scientific">Tanacetum coccineum</name>
    <dbReference type="NCBI Taxonomy" id="301880"/>
    <lineage>
        <taxon>Eukaryota</taxon>
        <taxon>Viridiplantae</taxon>
        <taxon>Streptophyta</taxon>
        <taxon>Embryophyta</taxon>
        <taxon>Tracheophyta</taxon>
        <taxon>Spermatophyta</taxon>
        <taxon>Magnoliopsida</taxon>
        <taxon>eudicotyledons</taxon>
        <taxon>Gunneridae</taxon>
        <taxon>Pentapetalae</taxon>
        <taxon>asterids</taxon>
        <taxon>campanulids</taxon>
        <taxon>Asterales</taxon>
        <taxon>Asteraceae</taxon>
        <taxon>Asteroideae</taxon>
        <taxon>Anthemideae</taxon>
        <taxon>Anthemidinae</taxon>
        <taxon>Tanacetum</taxon>
    </lineage>
</organism>
<reference evidence="2" key="2">
    <citation type="submission" date="2022-01" db="EMBL/GenBank/DDBJ databases">
        <authorList>
            <person name="Yamashiro T."/>
            <person name="Shiraishi A."/>
            <person name="Satake H."/>
            <person name="Nakayama K."/>
        </authorList>
    </citation>
    <scope>NUCLEOTIDE SEQUENCE</scope>
</reference>
<evidence type="ECO:0000313" key="2">
    <source>
        <dbReference type="EMBL" id="GJT78415.1"/>
    </source>
</evidence>
<protein>
    <submittedName>
        <fullName evidence="2">F-box domain containing protein</fullName>
    </submittedName>
</protein>
<dbReference type="PANTHER" id="PTHR31672:SF13">
    <property type="entry name" value="F-BOX PROTEIN CPR30-LIKE"/>
    <property type="match status" value="1"/>
</dbReference>
<dbReference type="Proteomes" id="UP001151760">
    <property type="component" value="Unassembled WGS sequence"/>
</dbReference>
<dbReference type="Pfam" id="PF00646">
    <property type="entry name" value="F-box"/>
    <property type="match status" value="1"/>
</dbReference>
<dbReference type="Gene3D" id="1.20.1280.50">
    <property type="match status" value="1"/>
</dbReference>
<dbReference type="PANTHER" id="PTHR31672">
    <property type="entry name" value="BNACNNG10540D PROTEIN"/>
    <property type="match status" value="1"/>
</dbReference>
<name>A0ABQ5GSR7_9ASTR</name>
<accession>A0ABQ5GSR7</accession>
<dbReference type="EMBL" id="BQNB010018799">
    <property type="protein sequence ID" value="GJT78415.1"/>
    <property type="molecule type" value="Genomic_DNA"/>
</dbReference>
<dbReference type="CDD" id="cd22157">
    <property type="entry name" value="F-box_AtFBW1-like"/>
    <property type="match status" value="1"/>
</dbReference>
<dbReference type="InterPro" id="IPR036047">
    <property type="entry name" value="F-box-like_dom_sf"/>
</dbReference>
<dbReference type="InterPro" id="IPR050796">
    <property type="entry name" value="SCF_F-box_component"/>
</dbReference>
<dbReference type="SMART" id="SM00256">
    <property type="entry name" value="FBOX"/>
    <property type="match status" value="1"/>
</dbReference>
<gene>
    <name evidence="2" type="ORF">Tco_1045140</name>
</gene>
<sequence length="249" mass="29491">MNKSRKLLSLLWKIGSWKKMFLCGKKSLEKPKLELPREIIEWEILPRLPAKSLPQFMCVCKQWRSLISSCEFTRKNLHYLKNKQSLTHRKVIEIDRLSKTFTTRDCDDLNNHDLTTTRSIPFVNEAQKVNLLASFDGLVFVELPYIFKYAFWNPLTGAYEKLSNSPNIFFTFGAFGFYFDSHKKDYKVLHVACYGAFRAFIYSQRHKSTKEIQWLERPQLVSNSFWSTPISLGESLYFMVNTPYWRYSM</sequence>
<dbReference type="InterPro" id="IPR001810">
    <property type="entry name" value="F-box_dom"/>
</dbReference>
<reference evidence="2" key="1">
    <citation type="journal article" date="2022" name="Int. J. Mol. Sci.">
        <title>Draft Genome of Tanacetum Coccineum: Genomic Comparison of Closely Related Tanacetum-Family Plants.</title>
        <authorList>
            <person name="Yamashiro T."/>
            <person name="Shiraishi A."/>
            <person name="Nakayama K."/>
            <person name="Satake H."/>
        </authorList>
    </citation>
    <scope>NUCLEOTIDE SEQUENCE</scope>
</reference>
<evidence type="ECO:0000313" key="3">
    <source>
        <dbReference type="Proteomes" id="UP001151760"/>
    </source>
</evidence>
<dbReference type="SUPFAM" id="SSF81383">
    <property type="entry name" value="F-box domain"/>
    <property type="match status" value="1"/>
</dbReference>
<evidence type="ECO:0000259" key="1">
    <source>
        <dbReference type="SMART" id="SM00256"/>
    </source>
</evidence>
<keyword evidence="3" id="KW-1185">Reference proteome</keyword>
<feature type="domain" description="F-box" evidence="1">
    <location>
        <begin position="35"/>
        <end position="76"/>
    </location>
</feature>